<feature type="region of interest" description="Disordered" evidence="4">
    <location>
        <begin position="661"/>
        <end position="680"/>
    </location>
</feature>
<comment type="similarity">
    <text evidence="1">Belongs to the cytospin-A family.</text>
</comment>
<dbReference type="InterPro" id="IPR050540">
    <property type="entry name" value="F-actin_Monoox_Mical"/>
</dbReference>
<feature type="compositionally biased region" description="Polar residues" evidence="4">
    <location>
        <begin position="182"/>
        <end position="192"/>
    </location>
</feature>
<dbReference type="Proteomes" id="UP000291343">
    <property type="component" value="Unassembled WGS sequence"/>
</dbReference>
<comment type="caution">
    <text evidence="6">The sequence shown here is derived from an EMBL/GenBank/DDBJ whole genome shotgun (WGS) entry which is preliminary data.</text>
</comment>
<evidence type="ECO:0000256" key="2">
    <source>
        <dbReference type="ARBA" id="ARBA00023054"/>
    </source>
</evidence>
<dbReference type="PROSITE" id="PS50021">
    <property type="entry name" value="CH"/>
    <property type="match status" value="1"/>
</dbReference>
<evidence type="ECO:0000313" key="7">
    <source>
        <dbReference type="Proteomes" id="UP000291343"/>
    </source>
</evidence>
<evidence type="ECO:0000256" key="3">
    <source>
        <dbReference type="SAM" id="Coils"/>
    </source>
</evidence>
<feature type="coiled-coil region" evidence="3">
    <location>
        <begin position="312"/>
        <end position="510"/>
    </location>
</feature>
<dbReference type="InterPro" id="IPR001715">
    <property type="entry name" value="CH_dom"/>
</dbReference>
<dbReference type="FunCoup" id="A0A482X6D3">
    <property type="interactions" value="562"/>
</dbReference>
<accession>A0A482X6D3</accession>
<organism evidence="6 7">
    <name type="scientific">Laodelphax striatellus</name>
    <name type="common">Small brown planthopper</name>
    <name type="synonym">Delphax striatella</name>
    <dbReference type="NCBI Taxonomy" id="195883"/>
    <lineage>
        <taxon>Eukaryota</taxon>
        <taxon>Metazoa</taxon>
        <taxon>Ecdysozoa</taxon>
        <taxon>Arthropoda</taxon>
        <taxon>Hexapoda</taxon>
        <taxon>Insecta</taxon>
        <taxon>Pterygota</taxon>
        <taxon>Neoptera</taxon>
        <taxon>Paraneoptera</taxon>
        <taxon>Hemiptera</taxon>
        <taxon>Auchenorrhyncha</taxon>
        <taxon>Fulgoroidea</taxon>
        <taxon>Delphacidae</taxon>
        <taxon>Criomorphinae</taxon>
        <taxon>Laodelphax</taxon>
    </lineage>
</organism>
<feature type="compositionally biased region" description="Pro residues" evidence="4">
    <location>
        <begin position="151"/>
        <end position="174"/>
    </location>
</feature>
<dbReference type="Gene3D" id="1.10.418.10">
    <property type="entry name" value="Calponin-like domain"/>
    <property type="match status" value="1"/>
</dbReference>
<dbReference type="CDD" id="cd21199">
    <property type="entry name" value="CH_CYTS"/>
    <property type="match status" value="1"/>
</dbReference>
<gene>
    <name evidence="6" type="ORF">LSTR_LSTR011613</name>
</gene>
<dbReference type="PANTHER" id="PTHR23167:SF69">
    <property type="entry name" value="FI18193P1"/>
    <property type="match status" value="1"/>
</dbReference>
<feature type="region of interest" description="Disordered" evidence="4">
    <location>
        <begin position="695"/>
        <end position="720"/>
    </location>
</feature>
<proteinExistence type="inferred from homology"/>
<feature type="coiled-coil region" evidence="3">
    <location>
        <begin position="539"/>
        <end position="619"/>
    </location>
</feature>
<reference evidence="6 7" key="1">
    <citation type="journal article" date="2017" name="Gigascience">
        <title>Genome sequence of the small brown planthopper, Laodelphax striatellus.</title>
        <authorList>
            <person name="Zhu J."/>
            <person name="Jiang F."/>
            <person name="Wang X."/>
            <person name="Yang P."/>
            <person name="Bao Y."/>
            <person name="Zhao W."/>
            <person name="Wang W."/>
            <person name="Lu H."/>
            <person name="Wang Q."/>
            <person name="Cui N."/>
            <person name="Li J."/>
            <person name="Chen X."/>
            <person name="Luo L."/>
            <person name="Yu J."/>
            <person name="Kang L."/>
            <person name="Cui F."/>
        </authorList>
    </citation>
    <scope>NUCLEOTIDE SEQUENCE [LARGE SCALE GENOMIC DNA]</scope>
    <source>
        <strain evidence="6">Lst14</strain>
    </source>
</reference>
<dbReference type="FunFam" id="1.10.418.10:FF:000020">
    <property type="entry name" value="Cytospin-A isoform 1"/>
    <property type="match status" value="1"/>
</dbReference>
<dbReference type="SUPFAM" id="SSF47576">
    <property type="entry name" value="Calponin-homology domain, CH-domain"/>
    <property type="match status" value="1"/>
</dbReference>
<dbReference type="Pfam" id="PF00307">
    <property type="entry name" value="CH"/>
    <property type="match status" value="1"/>
</dbReference>
<evidence type="ECO:0000259" key="5">
    <source>
        <dbReference type="PROSITE" id="PS50021"/>
    </source>
</evidence>
<dbReference type="EMBL" id="QKKF02016947">
    <property type="protein sequence ID" value="RZF41232.1"/>
    <property type="molecule type" value="Genomic_DNA"/>
</dbReference>
<dbReference type="STRING" id="195883.A0A482X6D3"/>
<feature type="region of interest" description="Disordered" evidence="4">
    <location>
        <begin position="14"/>
        <end position="56"/>
    </location>
</feature>
<dbReference type="InterPro" id="IPR036872">
    <property type="entry name" value="CH_dom_sf"/>
</dbReference>
<dbReference type="AlphaFoldDB" id="A0A482X6D3"/>
<dbReference type="InParanoid" id="A0A482X6D3"/>
<keyword evidence="2 3" id="KW-0175">Coiled coil</keyword>
<dbReference type="SMART" id="SM00033">
    <property type="entry name" value="CH"/>
    <property type="match status" value="1"/>
</dbReference>
<feature type="domain" description="Calponin-homology (CH)" evidence="5">
    <location>
        <begin position="791"/>
        <end position="896"/>
    </location>
</feature>
<feature type="region of interest" description="Disordered" evidence="4">
    <location>
        <begin position="151"/>
        <end position="204"/>
    </location>
</feature>
<keyword evidence="7" id="KW-1185">Reference proteome</keyword>
<feature type="compositionally biased region" description="Polar residues" evidence="4">
    <location>
        <begin position="695"/>
        <end position="704"/>
    </location>
</feature>
<name>A0A482X6D3_LAOST</name>
<sequence length="897" mass="101168">MKYNYRKMIKIKSLFRRGHTGPSGGKRQNRPDDFGGHLGASAVPNNNEPPMRPAASVSSLDSKHYKIGSLPPQPQKWLKPALDADCNSKKMDNDYLKTEFDTMVQEKANLEARVQELIRCHGEVETLRMEIARLKEKKVEAEQILLDNMLAPPPPIIPSPSPPPPLPPHPPPLPQHNEILNDHTTSLPSNVSELPESNDWDKHSTSSLSEVSVACLQDRIMQMEETHHSTNEELQATLQELADLQTQLTELQTDNERLGEEKGVLLESLCRQTERLEDARTKVDTLQGLLLDSSPGCPASNSEREQKLVELLKSGQDERETLLLKQEELSNELSEQRRTCEALRQESSRLNERVELLESTIDATHAERNQLDLQLAQAKEESSSRHIEISRLNTLLENARAKIEELEASRGKMHDRSEMDELLHNARKEKDVLEGQAASLQEQLSRSRCEVARLKEQISVLQEECKVTRNNAKSALSDLEYECQRSREECARLATDLQALQETSSELQVQSQCHLDDKRQLQSVLTETQKHLGECARTLASTEKQLADEKRLRNRENEEWEQFQSDLLMTVRVANEFKTEAQHELEKLVMENKLLRDNIRNLEAQIDKLKQAAEKQEMVMPENNSSNGPCVQEMCRRHKISRQERDSRLSVKSLIESIENATKQAKTGPGGSRSSSTSSLNSIASLTSMANQQVAGTCQQTVSSPGDMKAPLPLPLRDRDQQLTTNKQPLKWTLLSDPLEPVKGNNKVSTISEETTTSILNSRSIEFARKNSSGDLCERKDPLSALSKNGGSKRNALLKWCQNKTLGYKAIDITNFSSSWNDGLALCAILHSYLPDRVPYETLSPSEKRRNFSIAFAAAESVGIPTALSISDMILQERPDWQQVMAYVTAIYKHFET</sequence>
<feature type="coiled-coil region" evidence="3">
    <location>
        <begin position="213"/>
        <end position="261"/>
    </location>
</feature>
<dbReference type="OrthoDB" id="10017054at2759"/>
<dbReference type="SMR" id="A0A482X6D3"/>
<dbReference type="Gene3D" id="1.10.287.1490">
    <property type="match status" value="1"/>
</dbReference>
<evidence type="ECO:0000313" key="6">
    <source>
        <dbReference type="EMBL" id="RZF41232.1"/>
    </source>
</evidence>
<evidence type="ECO:0000256" key="1">
    <source>
        <dbReference type="ARBA" id="ARBA00009452"/>
    </source>
</evidence>
<evidence type="ECO:0000256" key="4">
    <source>
        <dbReference type="SAM" id="MobiDB-lite"/>
    </source>
</evidence>
<dbReference type="PANTHER" id="PTHR23167">
    <property type="entry name" value="CALPONIN HOMOLOGY DOMAIN-CONTAINING PROTEIN DDB_G0272472-RELATED"/>
    <property type="match status" value="1"/>
</dbReference>
<protein>
    <recommendedName>
        <fullName evidence="5">Calponin-homology (CH) domain-containing protein</fullName>
    </recommendedName>
</protein>